<keyword evidence="6" id="KW-0539">Nucleus</keyword>
<dbReference type="CDD" id="cd14695">
    <property type="entry name" value="bZIP_HLF"/>
    <property type="match status" value="1"/>
</dbReference>
<dbReference type="InterPro" id="IPR004827">
    <property type="entry name" value="bZIP"/>
</dbReference>
<evidence type="ECO:0000256" key="4">
    <source>
        <dbReference type="ARBA" id="ARBA00023125"/>
    </source>
</evidence>
<proteinExistence type="inferred from homology"/>
<sequence>MPLSVLSNDDDSSESSDSGVDTLSTSTRSSFPSEYMDLDEFLSVQTQNCQVNTPITCDNAQNPETRPSVSDAKTVATPTPARVEPPTITDFSPARVELPTITDFSPARVELPTITDFSPGRVELPAITDFSKAAADVNSVLTSMMLSKMSTLPLKVDPAIFKSLQVNTCQPAGTSSIIQWCKTVGVTRQEHQEAMGPEPGKTPVRRRRNCRYVYNPLPITKKADRKFYNQSEKDEKYWERRIKNNVAAKRSRDSRRQKEIEVTEKFKTLEKENSLLKEEVRRLRMKAGELENKLSHFQGPDTM</sequence>
<dbReference type="Gene3D" id="1.20.5.170">
    <property type="match status" value="1"/>
</dbReference>
<gene>
    <name evidence="10" type="ORF">OS493_029539</name>
</gene>
<dbReference type="AlphaFoldDB" id="A0A9X0D7I6"/>
<dbReference type="SMART" id="SM00338">
    <property type="entry name" value="BRLZ"/>
    <property type="match status" value="1"/>
</dbReference>
<evidence type="ECO:0000256" key="6">
    <source>
        <dbReference type="ARBA" id="ARBA00023242"/>
    </source>
</evidence>
<dbReference type="FunFam" id="1.20.5.170:FF:000025">
    <property type="entry name" value="nuclear factor interleukin-3-regulated protein-like"/>
    <property type="match status" value="1"/>
</dbReference>
<keyword evidence="5" id="KW-0804">Transcription</keyword>
<evidence type="ECO:0000256" key="2">
    <source>
        <dbReference type="ARBA" id="ARBA00006079"/>
    </source>
</evidence>
<dbReference type="InterPro" id="IPR040223">
    <property type="entry name" value="PAR_bZIP"/>
</dbReference>
<dbReference type="Pfam" id="PF07716">
    <property type="entry name" value="bZIP_2"/>
    <property type="match status" value="1"/>
</dbReference>
<name>A0A9X0D7I6_9CNID</name>
<evidence type="ECO:0000313" key="11">
    <source>
        <dbReference type="Proteomes" id="UP001163046"/>
    </source>
</evidence>
<dbReference type="Proteomes" id="UP001163046">
    <property type="component" value="Unassembled WGS sequence"/>
</dbReference>
<evidence type="ECO:0000256" key="8">
    <source>
        <dbReference type="SAM" id="MobiDB-lite"/>
    </source>
</evidence>
<evidence type="ECO:0000256" key="1">
    <source>
        <dbReference type="ARBA" id="ARBA00004123"/>
    </source>
</evidence>
<feature type="region of interest" description="Disordered" evidence="8">
    <location>
        <begin position="1"/>
        <end position="31"/>
    </location>
</feature>
<keyword evidence="11" id="KW-1185">Reference proteome</keyword>
<feature type="domain" description="BZIP" evidence="9">
    <location>
        <begin position="234"/>
        <end position="297"/>
    </location>
</feature>
<feature type="compositionally biased region" description="Low complexity" evidence="8">
    <location>
        <begin position="15"/>
        <end position="24"/>
    </location>
</feature>
<organism evidence="10 11">
    <name type="scientific">Desmophyllum pertusum</name>
    <dbReference type="NCBI Taxonomy" id="174260"/>
    <lineage>
        <taxon>Eukaryota</taxon>
        <taxon>Metazoa</taxon>
        <taxon>Cnidaria</taxon>
        <taxon>Anthozoa</taxon>
        <taxon>Hexacorallia</taxon>
        <taxon>Scleractinia</taxon>
        <taxon>Caryophylliina</taxon>
        <taxon>Caryophylliidae</taxon>
        <taxon>Desmophyllum</taxon>
    </lineage>
</organism>
<comment type="subcellular location">
    <subcellularLocation>
        <location evidence="1">Nucleus</location>
    </subcellularLocation>
</comment>
<comment type="caution">
    <text evidence="10">The sequence shown here is derived from an EMBL/GenBank/DDBJ whole genome shotgun (WGS) entry which is preliminary data.</text>
</comment>
<comment type="similarity">
    <text evidence="2">Belongs to the bZIP family. NFIL3 subfamily.</text>
</comment>
<keyword evidence="4" id="KW-0238">DNA-binding</keyword>
<dbReference type="InterPro" id="IPR046347">
    <property type="entry name" value="bZIP_sf"/>
</dbReference>
<dbReference type="PANTHER" id="PTHR11988">
    <property type="entry name" value="THYROTROPH EMBRYONIC FACTOR RELATED"/>
    <property type="match status" value="1"/>
</dbReference>
<evidence type="ECO:0000259" key="9">
    <source>
        <dbReference type="PROSITE" id="PS50217"/>
    </source>
</evidence>
<evidence type="ECO:0000256" key="5">
    <source>
        <dbReference type="ARBA" id="ARBA00023163"/>
    </source>
</evidence>
<evidence type="ECO:0000313" key="10">
    <source>
        <dbReference type="EMBL" id="KAJ7389655.1"/>
    </source>
</evidence>
<feature type="coiled-coil region" evidence="7">
    <location>
        <begin position="266"/>
        <end position="293"/>
    </location>
</feature>
<dbReference type="EMBL" id="MU825426">
    <property type="protein sequence ID" value="KAJ7389655.1"/>
    <property type="molecule type" value="Genomic_DNA"/>
</dbReference>
<accession>A0A9X0D7I6</accession>
<evidence type="ECO:0000256" key="3">
    <source>
        <dbReference type="ARBA" id="ARBA00023015"/>
    </source>
</evidence>
<dbReference type="GO" id="GO:0000981">
    <property type="term" value="F:DNA-binding transcription factor activity, RNA polymerase II-specific"/>
    <property type="evidence" value="ECO:0007669"/>
    <property type="project" value="TreeGrafter"/>
</dbReference>
<reference evidence="10" key="1">
    <citation type="submission" date="2023-01" db="EMBL/GenBank/DDBJ databases">
        <title>Genome assembly of the deep-sea coral Lophelia pertusa.</title>
        <authorList>
            <person name="Herrera S."/>
            <person name="Cordes E."/>
        </authorList>
    </citation>
    <scope>NUCLEOTIDE SEQUENCE</scope>
    <source>
        <strain evidence="10">USNM1676648</strain>
        <tissue evidence="10">Polyp</tissue>
    </source>
</reference>
<keyword evidence="3" id="KW-0805">Transcription regulation</keyword>
<dbReference type="PROSITE" id="PS50217">
    <property type="entry name" value="BZIP"/>
    <property type="match status" value="1"/>
</dbReference>
<dbReference type="SUPFAM" id="SSF57959">
    <property type="entry name" value="Leucine zipper domain"/>
    <property type="match status" value="1"/>
</dbReference>
<dbReference type="GO" id="GO:0005634">
    <property type="term" value="C:nucleus"/>
    <property type="evidence" value="ECO:0007669"/>
    <property type="project" value="UniProtKB-SubCell"/>
</dbReference>
<evidence type="ECO:0000256" key="7">
    <source>
        <dbReference type="SAM" id="Coils"/>
    </source>
</evidence>
<protein>
    <recommendedName>
        <fullName evidence="9">BZIP domain-containing protein</fullName>
    </recommendedName>
</protein>
<dbReference type="PANTHER" id="PTHR11988:SF27">
    <property type="entry name" value="GH27708P"/>
    <property type="match status" value="1"/>
</dbReference>
<dbReference type="GO" id="GO:0000978">
    <property type="term" value="F:RNA polymerase II cis-regulatory region sequence-specific DNA binding"/>
    <property type="evidence" value="ECO:0007669"/>
    <property type="project" value="TreeGrafter"/>
</dbReference>
<keyword evidence="7" id="KW-0175">Coiled coil</keyword>
<feature type="region of interest" description="Disordered" evidence="8">
    <location>
        <begin position="56"/>
        <end position="86"/>
    </location>
</feature>
<dbReference type="OrthoDB" id="6022300at2759"/>
<feature type="compositionally biased region" description="Polar residues" evidence="8">
    <location>
        <begin position="56"/>
        <end position="68"/>
    </location>
</feature>